<name>F4S739_MELLP</name>
<dbReference type="HOGENOM" id="CLU_144300_0_0_1"/>
<dbReference type="InParanoid" id="F4S739"/>
<dbReference type="GeneID" id="18931051"/>
<dbReference type="KEGG" id="mlr:MELLADRAFT_68521"/>
<dbReference type="EMBL" id="GL883157">
    <property type="protein sequence ID" value="EGF99576.1"/>
    <property type="molecule type" value="Genomic_DNA"/>
</dbReference>
<proteinExistence type="predicted"/>
<dbReference type="AlphaFoldDB" id="F4S739"/>
<reference evidence="3" key="1">
    <citation type="journal article" date="2011" name="Proc. Natl. Acad. Sci. U.S.A.">
        <title>Obligate biotrophy features unraveled by the genomic analysis of rust fungi.</title>
        <authorList>
            <person name="Duplessis S."/>
            <person name="Cuomo C.A."/>
            <person name="Lin Y.-C."/>
            <person name="Aerts A."/>
            <person name="Tisserant E."/>
            <person name="Veneault-Fourrey C."/>
            <person name="Joly D.L."/>
            <person name="Hacquard S."/>
            <person name="Amselem J."/>
            <person name="Cantarel B.L."/>
            <person name="Chiu R."/>
            <person name="Coutinho P.M."/>
            <person name="Feau N."/>
            <person name="Field M."/>
            <person name="Frey P."/>
            <person name="Gelhaye E."/>
            <person name="Goldberg J."/>
            <person name="Grabherr M.G."/>
            <person name="Kodira C.D."/>
            <person name="Kohler A."/>
            <person name="Kuees U."/>
            <person name="Lindquist E.A."/>
            <person name="Lucas S.M."/>
            <person name="Mago R."/>
            <person name="Mauceli E."/>
            <person name="Morin E."/>
            <person name="Murat C."/>
            <person name="Pangilinan J.L."/>
            <person name="Park R."/>
            <person name="Pearson M."/>
            <person name="Quesneville H."/>
            <person name="Rouhier N."/>
            <person name="Sakthikumar S."/>
            <person name="Salamov A.A."/>
            <person name="Schmutz J."/>
            <person name="Selles B."/>
            <person name="Shapiro H."/>
            <person name="Tanguay P."/>
            <person name="Tuskan G.A."/>
            <person name="Henrissat B."/>
            <person name="Van de Peer Y."/>
            <person name="Rouze P."/>
            <person name="Ellis J.G."/>
            <person name="Dodds P.N."/>
            <person name="Schein J.E."/>
            <person name="Zhong S."/>
            <person name="Hamelin R.C."/>
            <person name="Grigoriev I.V."/>
            <person name="Szabo L.J."/>
            <person name="Martin F."/>
        </authorList>
    </citation>
    <scope>NUCLEOTIDE SEQUENCE [LARGE SCALE GENOMIC DNA]</scope>
    <source>
        <strain evidence="3">98AG31 / pathotype 3-4-7</strain>
    </source>
</reference>
<dbReference type="VEuPathDB" id="FungiDB:MELLADRAFT_68521"/>
<protein>
    <submittedName>
        <fullName evidence="2">Uncharacterized protein</fullName>
    </submittedName>
</protein>
<evidence type="ECO:0000313" key="3">
    <source>
        <dbReference type="Proteomes" id="UP000001072"/>
    </source>
</evidence>
<evidence type="ECO:0000256" key="1">
    <source>
        <dbReference type="SAM" id="MobiDB-lite"/>
    </source>
</evidence>
<gene>
    <name evidence="2" type="ORF">MELLADRAFT_68521</name>
</gene>
<evidence type="ECO:0000313" key="2">
    <source>
        <dbReference type="EMBL" id="EGF99576.1"/>
    </source>
</evidence>
<accession>F4S739</accession>
<feature type="region of interest" description="Disordered" evidence="1">
    <location>
        <begin position="41"/>
        <end position="75"/>
    </location>
</feature>
<organism evidence="3">
    <name type="scientific">Melampsora larici-populina (strain 98AG31 / pathotype 3-4-7)</name>
    <name type="common">Poplar leaf rust fungus</name>
    <dbReference type="NCBI Taxonomy" id="747676"/>
    <lineage>
        <taxon>Eukaryota</taxon>
        <taxon>Fungi</taxon>
        <taxon>Dikarya</taxon>
        <taxon>Basidiomycota</taxon>
        <taxon>Pucciniomycotina</taxon>
        <taxon>Pucciniomycetes</taxon>
        <taxon>Pucciniales</taxon>
        <taxon>Melampsoraceae</taxon>
        <taxon>Melampsora</taxon>
    </lineage>
</organism>
<feature type="compositionally biased region" description="Acidic residues" evidence="1">
    <location>
        <begin position="53"/>
        <end position="63"/>
    </location>
</feature>
<dbReference type="Proteomes" id="UP000001072">
    <property type="component" value="Unassembled WGS sequence"/>
</dbReference>
<dbReference type="RefSeq" id="XP_007417149.1">
    <property type="nucleotide sequence ID" value="XM_007417087.1"/>
</dbReference>
<keyword evidence="3" id="KW-1185">Reference proteome</keyword>
<sequence length="115" mass="13125">MSRLDKGNHEDDQMVEVQEFSGAAWLKQSSTDLMDYHEVDHERNTLIKPQTVEGEEEEEEEADMTYNNNASAEDPKGMALLMNGTARAQMKDGIANYKKKASDKFLKFYSRTNTV</sequence>